<accession>A0ABP7CDX4</accession>
<keyword evidence="3" id="KW-1185">Reference proteome</keyword>
<organism evidence="2 3">
    <name type="scientific">Nonomuraea antimicrobica</name>
    <dbReference type="NCBI Taxonomy" id="561173"/>
    <lineage>
        <taxon>Bacteria</taxon>
        <taxon>Bacillati</taxon>
        <taxon>Actinomycetota</taxon>
        <taxon>Actinomycetes</taxon>
        <taxon>Streptosporangiales</taxon>
        <taxon>Streptosporangiaceae</taxon>
        <taxon>Nonomuraea</taxon>
    </lineage>
</organism>
<feature type="region of interest" description="Disordered" evidence="1">
    <location>
        <begin position="79"/>
        <end position="109"/>
    </location>
</feature>
<evidence type="ECO:0000256" key="1">
    <source>
        <dbReference type="SAM" id="MobiDB-lite"/>
    </source>
</evidence>
<name>A0ABP7CDX4_9ACTN</name>
<proteinExistence type="predicted"/>
<reference evidence="3" key="1">
    <citation type="journal article" date="2019" name="Int. J. Syst. Evol. Microbiol.">
        <title>The Global Catalogue of Microorganisms (GCM) 10K type strain sequencing project: providing services to taxonomists for standard genome sequencing and annotation.</title>
        <authorList>
            <consortium name="The Broad Institute Genomics Platform"/>
            <consortium name="The Broad Institute Genome Sequencing Center for Infectious Disease"/>
            <person name="Wu L."/>
            <person name="Ma J."/>
        </authorList>
    </citation>
    <scope>NUCLEOTIDE SEQUENCE [LARGE SCALE GENOMIC DNA]</scope>
    <source>
        <strain evidence="3">JCM 16904</strain>
    </source>
</reference>
<gene>
    <name evidence="2" type="ORF">GCM10022224_058140</name>
</gene>
<evidence type="ECO:0000313" key="3">
    <source>
        <dbReference type="Proteomes" id="UP001500902"/>
    </source>
</evidence>
<feature type="compositionally biased region" description="Low complexity" evidence="1">
    <location>
        <begin position="87"/>
        <end position="101"/>
    </location>
</feature>
<evidence type="ECO:0008006" key="4">
    <source>
        <dbReference type="Google" id="ProtNLM"/>
    </source>
</evidence>
<comment type="caution">
    <text evidence="2">The sequence shown here is derived from an EMBL/GenBank/DDBJ whole genome shotgun (WGS) entry which is preliminary data.</text>
</comment>
<protein>
    <recommendedName>
        <fullName evidence="4">Secreted protein</fullName>
    </recommendedName>
</protein>
<dbReference type="Proteomes" id="UP001500902">
    <property type="component" value="Unassembled WGS sequence"/>
</dbReference>
<evidence type="ECO:0000313" key="2">
    <source>
        <dbReference type="EMBL" id="GAA3685717.1"/>
    </source>
</evidence>
<sequence>MMLTTRTTASRRPAAFGAGRLLSPVVLVIALVIGTVFAHGGACAAVELSEPVAHGVHFESGAVQESAHCLHNQLPEHHRHGTEQDFSATGPAATPSSTTAPAAPPGCSMGEAGHAPQACGGLARLVGAHPETLCVMRI</sequence>
<dbReference type="EMBL" id="BAAAZP010000102">
    <property type="protein sequence ID" value="GAA3685717.1"/>
    <property type="molecule type" value="Genomic_DNA"/>
</dbReference>